<evidence type="ECO:0000313" key="6">
    <source>
        <dbReference type="Proteomes" id="UP000279541"/>
    </source>
</evidence>
<gene>
    <name evidence="3" type="ORF">EG359_17985</name>
    <name evidence="4" type="ORF">SAMN05421768_11031</name>
</gene>
<feature type="domain" description="Thioredoxin" evidence="2">
    <location>
        <begin position="295"/>
        <end position="430"/>
    </location>
</feature>
<dbReference type="EMBL" id="FTNZ01000010">
    <property type="protein sequence ID" value="SIS56595.1"/>
    <property type="molecule type" value="Genomic_DNA"/>
</dbReference>
<dbReference type="PROSITE" id="PS51352">
    <property type="entry name" value="THIOREDOXIN_2"/>
    <property type="match status" value="1"/>
</dbReference>
<dbReference type="Pfam" id="PF13905">
    <property type="entry name" value="Thioredoxin_8"/>
    <property type="match status" value="1"/>
</dbReference>
<feature type="chain" id="PRO_5044563630" evidence="1">
    <location>
        <begin position="19"/>
        <end position="430"/>
    </location>
</feature>
<evidence type="ECO:0000313" key="4">
    <source>
        <dbReference type="EMBL" id="SIS56595.1"/>
    </source>
</evidence>
<feature type="signal peptide" evidence="1">
    <location>
        <begin position="1"/>
        <end position="18"/>
    </location>
</feature>
<reference evidence="3 6" key="2">
    <citation type="submission" date="2018-11" db="EMBL/GenBank/DDBJ databases">
        <title>Proposal to divide the Flavobacteriaceae and reorganize its genera based on Amino Acid Identity values calculated from whole genome sequences.</title>
        <authorList>
            <person name="Nicholson A.C."/>
            <person name="Gulvik C.A."/>
            <person name="Whitney A.M."/>
            <person name="Humrighouse B.W."/>
            <person name="Bell M."/>
            <person name="Holmes B."/>
            <person name="Steigerwalt A.G."/>
            <person name="Villarma A."/>
            <person name="Sheth M."/>
            <person name="Batra D."/>
            <person name="Pryor J."/>
            <person name="Bernardet J.-F."/>
            <person name="Hugo C."/>
            <person name="Kampfer P."/>
            <person name="Newman J."/>
            <person name="McQuiston J.R."/>
        </authorList>
    </citation>
    <scope>NUCLEOTIDE SEQUENCE [LARGE SCALE GENOMIC DNA]</scope>
    <source>
        <strain evidence="3 6">DSM 16927</strain>
    </source>
</reference>
<organism evidence="4 5">
    <name type="scientific">Chryseobacterium joostei</name>
    <dbReference type="NCBI Taxonomy" id="112234"/>
    <lineage>
        <taxon>Bacteria</taxon>
        <taxon>Pseudomonadati</taxon>
        <taxon>Bacteroidota</taxon>
        <taxon>Flavobacteriia</taxon>
        <taxon>Flavobacteriales</taxon>
        <taxon>Weeksellaceae</taxon>
        <taxon>Chryseobacterium group</taxon>
        <taxon>Chryseobacterium</taxon>
    </lineage>
</organism>
<dbReference type="Proteomes" id="UP000279541">
    <property type="component" value="Chromosome"/>
</dbReference>
<dbReference type="InterPro" id="IPR036249">
    <property type="entry name" value="Thioredoxin-like_sf"/>
</dbReference>
<evidence type="ECO:0000313" key="3">
    <source>
        <dbReference type="EMBL" id="AZB01389.1"/>
    </source>
</evidence>
<dbReference type="STRING" id="112234.SAMN05421768_11031"/>
<dbReference type="OrthoDB" id="6399635at2"/>
<dbReference type="Gene3D" id="3.40.30.10">
    <property type="entry name" value="Glutaredoxin"/>
    <property type="match status" value="1"/>
</dbReference>
<keyword evidence="6" id="KW-1185">Reference proteome</keyword>
<dbReference type="KEGG" id="cjt:EG359_17985"/>
<dbReference type="EMBL" id="CP033926">
    <property type="protein sequence ID" value="AZB01389.1"/>
    <property type="molecule type" value="Genomic_DNA"/>
</dbReference>
<evidence type="ECO:0000313" key="5">
    <source>
        <dbReference type="Proteomes" id="UP000186106"/>
    </source>
</evidence>
<keyword evidence="1" id="KW-0732">Signal</keyword>
<accession>A0A1N7K4Q7</accession>
<dbReference type="AlphaFoldDB" id="A0A1N7K4Q7"/>
<evidence type="ECO:0000259" key="2">
    <source>
        <dbReference type="PROSITE" id="PS51352"/>
    </source>
</evidence>
<sequence>MKKVYTLSAVLAAFALQAQFTVTVQASADFKDQDAILYTLNGSKDIIVTKEQSKNNTWTFKYPNHYMGMMKVYFPGTNNTISFISENKNVNLKLETQNNKVKEIVYLDEANDLMSKQQEGSQKKELILPALAQIKEYYKDNTEFGKALKLEIDRLSGKASSIDEAKHPFISYYNTNYSKFLSAPVDSAKKVDQEEIINFLDKSNDMLESSSLLRPVLVSYLNSGGNANVGASVDKLLDRLKVETPRGQTVLSELIDIFDVYDMDEFKNKYLSQAKNLKCTINDRLASTLKSNANVEMGAVFPNYKFQSATNTTAKSLHDIKADKKVIIFWSSTCSHCESELPKLLEKYNDLKTKNIQVVAFSLDVDKNSYTSKIAAFPWINDSELRGWNSNYVDTYNIHATPTYFILDANNKIISKPDHVGDVLEYFKLK</sequence>
<dbReference type="CDD" id="cd02966">
    <property type="entry name" value="TlpA_like_family"/>
    <property type="match status" value="1"/>
</dbReference>
<dbReference type="InterPro" id="IPR012336">
    <property type="entry name" value="Thioredoxin-like_fold"/>
</dbReference>
<evidence type="ECO:0000256" key="1">
    <source>
        <dbReference type="SAM" id="SignalP"/>
    </source>
</evidence>
<dbReference type="SUPFAM" id="SSF52833">
    <property type="entry name" value="Thioredoxin-like"/>
    <property type="match status" value="1"/>
</dbReference>
<dbReference type="RefSeq" id="WP_076357250.1">
    <property type="nucleotide sequence ID" value="NZ_CP033926.1"/>
</dbReference>
<protein>
    <submittedName>
        <fullName evidence="4">Peroxiredoxin</fullName>
    </submittedName>
    <submittedName>
        <fullName evidence="3">TlpA family protein disulfide reductase</fullName>
    </submittedName>
</protein>
<dbReference type="InterPro" id="IPR013766">
    <property type="entry name" value="Thioredoxin_domain"/>
</dbReference>
<reference evidence="4 5" key="1">
    <citation type="submission" date="2017-01" db="EMBL/GenBank/DDBJ databases">
        <authorList>
            <person name="Mah S.A."/>
            <person name="Swanson W.J."/>
            <person name="Moy G.W."/>
            <person name="Vacquier V.D."/>
        </authorList>
    </citation>
    <scope>NUCLEOTIDE SEQUENCE [LARGE SCALE GENOMIC DNA]</scope>
    <source>
        <strain evidence="4 5">DSM 16927</strain>
    </source>
</reference>
<name>A0A1N7K4Q7_9FLAO</name>
<dbReference type="Proteomes" id="UP000186106">
    <property type="component" value="Unassembled WGS sequence"/>
</dbReference>
<proteinExistence type="predicted"/>